<dbReference type="Proteomes" id="UP000727907">
    <property type="component" value="Unassembled WGS sequence"/>
</dbReference>
<evidence type="ECO:0000256" key="1">
    <source>
        <dbReference type="SAM" id="SignalP"/>
    </source>
</evidence>
<dbReference type="EMBL" id="JAHOPB010000002">
    <property type="protein sequence ID" value="MBU8876294.1"/>
    <property type="molecule type" value="Genomic_DNA"/>
</dbReference>
<feature type="signal peptide" evidence="1">
    <location>
        <begin position="1"/>
        <end position="26"/>
    </location>
</feature>
<evidence type="ECO:0008006" key="4">
    <source>
        <dbReference type="Google" id="ProtNLM"/>
    </source>
</evidence>
<proteinExistence type="predicted"/>
<keyword evidence="3" id="KW-1185">Reference proteome</keyword>
<reference evidence="2 3" key="1">
    <citation type="submission" date="2021-06" db="EMBL/GenBank/DDBJ databases">
        <authorList>
            <person name="Lee D.H."/>
        </authorList>
    </citation>
    <scope>NUCLEOTIDE SEQUENCE [LARGE SCALE GENOMIC DNA]</scope>
    <source>
        <strain evidence="2 3">MMS21-HV4-11</strain>
    </source>
</reference>
<dbReference type="RefSeq" id="WP_216964974.1">
    <property type="nucleotide sequence ID" value="NZ_JAHOPB010000002.1"/>
</dbReference>
<evidence type="ECO:0000313" key="3">
    <source>
        <dbReference type="Proteomes" id="UP000727907"/>
    </source>
</evidence>
<protein>
    <recommendedName>
        <fullName evidence="4">DUF302 domain-containing protein</fullName>
    </recommendedName>
</protein>
<sequence>MRQIFRPLVAATVLVGLLLPFAPAQAQWVFVARKALGRIHQMTEGGQPNGRAGYDFATVLLDAHADKIFSTALELARKNPSVRILMQDPGQRRIQIAEGDRTATLNVVPFNDEVSQLMIAGHAGPGEGSTASLVVQAVLRVCKEMGKHCEVSN</sequence>
<evidence type="ECO:0000313" key="2">
    <source>
        <dbReference type="EMBL" id="MBU8876294.1"/>
    </source>
</evidence>
<gene>
    <name evidence="2" type="ORF">KQ910_21145</name>
</gene>
<keyword evidence="1" id="KW-0732">Signal</keyword>
<accession>A0ABS6INW1</accession>
<comment type="caution">
    <text evidence="2">The sequence shown here is derived from an EMBL/GenBank/DDBJ whole genome shotgun (WGS) entry which is preliminary data.</text>
</comment>
<organism evidence="2 3">
    <name type="scientific">Reyranella humidisoli</name>
    <dbReference type="NCBI Taxonomy" id="2849149"/>
    <lineage>
        <taxon>Bacteria</taxon>
        <taxon>Pseudomonadati</taxon>
        <taxon>Pseudomonadota</taxon>
        <taxon>Alphaproteobacteria</taxon>
        <taxon>Hyphomicrobiales</taxon>
        <taxon>Reyranellaceae</taxon>
        <taxon>Reyranella</taxon>
    </lineage>
</organism>
<feature type="chain" id="PRO_5046622318" description="DUF302 domain-containing protein" evidence="1">
    <location>
        <begin position="27"/>
        <end position="153"/>
    </location>
</feature>
<name>A0ABS6INW1_9HYPH</name>